<dbReference type="Pfam" id="PF15705">
    <property type="entry name" value="TMEM132_N"/>
    <property type="match status" value="1"/>
</dbReference>
<dbReference type="AlphaFoldDB" id="A0A834V8K5"/>
<comment type="caution">
    <text evidence="2">The sequence shown here is derived from an EMBL/GenBank/DDBJ whole genome shotgun (WGS) entry which is preliminary data.</text>
</comment>
<sequence>MNGLQRFSTLPAFLPSSLHIANAEVSFFLEEAKQDFTSNFSLQAGGVFLHPQSLEQPSVSTSYSLFSMELLLKPTPFSNLEKFPFNWKLKSHILHSSIHSNRPKVQF</sequence>
<accession>A0A834V8K5</accession>
<evidence type="ECO:0000259" key="1">
    <source>
        <dbReference type="Pfam" id="PF15705"/>
    </source>
</evidence>
<organism evidence="2 3">
    <name type="scientific">Marmota monax</name>
    <name type="common">Woodchuck</name>
    <dbReference type="NCBI Taxonomy" id="9995"/>
    <lineage>
        <taxon>Eukaryota</taxon>
        <taxon>Metazoa</taxon>
        <taxon>Chordata</taxon>
        <taxon>Craniata</taxon>
        <taxon>Vertebrata</taxon>
        <taxon>Euteleostomi</taxon>
        <taxon>Mammalia</taxon>
        <taxon>Eutheria</taxon>
        <taxon>Euarchontoglires</taxon>
        <taxon>Glires</taxon>
        <taxon>Rodentia</taxon>
        <taxon>Sciuromorpha</taxon>
        <taxon>Sciuridae</taxon>
        <taxon>Xerinae</taxon>
        <taxon>Marmotini</taxon>
        <taxon>Marmota</taxon>
    </lineage>
</organism>
<dbReference type="PANTHER" id="PTHR13388">
    <property type="entry name" value="DETONATOR, ISOFORM E"/>
    <property type="match status" value="1"/>
</dbReference>
<gene>
    <name evidence="2" type="ORF">GHT09_001811</name>
</gene>
<reference evidence="2" key="1">
    <citation type="submission" date="2020-08" db="EMBL/GenBank/DDBJ databases">
        <authorList>
            <person name="Shumante A."/>
            <person name="Zimin A.V."/>
            <person name="Puiu D."/>
            <person name="Salzberg S.L."/>
        </authorList>
    </citation>
    <scope>NUCLEOTIDE SEQUENCE</scope>
    <source>
        <strain evidence="2">WC2-LM</strain>
        <tissue evidence="2">Liver</tissue>
    </source>
</reference>
<dbReference type="EMBL" id="WJEC01000053">
    <property type="protein sequence ID" value="KAF7486225.1"/>
    <property type="molecule type" value="Genomic_DNA"/>
</dbReference>
<dbReference type="InterPro" id="IPR031435">
    <property type="entry name" value="TMEM132_N"/>
</dbReference>
<dbReference type="PANTHER" id="PTHR13388:SF12">
    <property type="entry name" value="TRANSMEMBRANE PROTEIN 132B"/>
    <property type="match status" value="1"/>
</dbReference>
<dbReference type="Proteomes" id="UP000662637">
    <property type="component" value="Unassembled WGS sequence"/>
</dbReference>
<protein>
    <recommendedName>
        <fullName evidence="1">Transmembrane protein TMEM132 N-terminal domain-containing protein</fullName>
    </recommendedName>
</protein>
<dbReference type="InterPro" id="IPR026307">
    <property type="entry name" value="TMEM132"/>
</dbReference>
<proteinExistence type="predicted"/>
<feature type="domain" description="Transmembrane protein TMEM132 N-terminal" evidence="1">
    <location>
        <begin position="17"/>
        <end position="70"/>
    </location>
</feature>
<evidence type="ECO:0000313" key="2">
    <source>
        <dbReference type="EMBL" id="KAF7486225.1"/>
    </source>
</evidence>
<evidence type="ECO:0000313" key="3">
    <source>
        <dbReference type="Proteomes" id="UP000662637"/>
    </source>
</evidence>
<name>A0A834V8K5_MARMO</name>